<protein>
    <submittedName>
        <fullName evidence="10">Uncharacterized protein</fullName>
    </submittedName>
</protein>
<keyword evidence="11" id="KW-1185">Reference proteome</keyword>
<evidence type="ECO:0000256" key="4">
    <source>
        <dbReference type="ARBA" id="ARBA00022692"/>
    </source>
</evidence>
<evidence type="ECO:0000256" key="5">
    <source>
        <dbReference type="ARBA" id="ARBA00022989"/>
    </source>
</evidence>
<feature type="domain" description="MacB-like periplasmic core" evidence="9">
    <location>
        <begin position="19"/>
        <end position="249"/>
    </location>
</feature>
<reference evidence="10 11" key="1">
    <citation type="submission" date="2016-02" db="EMBL/GenBank/DDBJ databases">
        <title>Complete genome sequence of Halocynthiibacter arcticus PAMC 20958t from arctic marine sediment.</title>
        <authorList>
            <person name="Lee Y.M."/>
            <person name="Baek K."/>
            <person name="Lee H.K."/>
            <person name="Shin S.C."/>
        </authorList>
    </citation>
    <scope>NUCLEOTIDE SEQUENCE [LARGE SCALE GENOMIC DNA]</scope>
    <source>
        <strain evidence="10">PAMC 20958</strain>
    </source>
</reference>
<keyword evidence="6 7" id="KW-0472">Membrane</keyword>
<feature type="domain" description="ABC3 transporter permease C-terminal" evidence="8">
    <location>
        <begin position="281"/>
        <end position="396"/>
    </location>
</feature>
<accession>A0A126V3T9</accession>
<evidence type="ECO:0000256" key="3">
    <source>
        <dbReference type="ARBA" id="ARBA00022475"/>
    </source>
</evidence>
<dbReference type="Pfam" id="PF02687">
    <property type="entry name" value="FtsX"/>
    <property type="match status" value="1"/>
</dbReference>
<dbReference type="OrthoDB" id="9770036at2"/>
<evidence type="ECO:0000256" key="6">
    <source>
        <dbReference type="ARBA" id="ARBA00023136"/>
    </source>
</evidence>
<dbReference type="Pfam" id="PF12704">
    <property type="entry name" value="MacB_PCD"/>
    <property type="match status" value="1"/>
</dbReference>
<feature type="transmembrane region" description="Helical" evidence="7">
    <location>
        <begin position="21"/>
        <end position="44"/>
    </location>
</feature>
<keyword evidence="4 7" id="KW-0812">Transmembrane</keyword>
<dbReference type="PANTHER" id="PTHR30489:SF0">
    <property type="entry name" value="LIPOPROTEIN-RELEASING SYSTEM TRANSMEMBRANE PROTEIN LOLE"/>
    <property type="match status" value="1"/>
</dbReference>
<feature type="transmembrane region" description="Helical" evidence="7">
    <location>
        <begin position="318"/>
        <end position="344"/>
    </location>
</feature>
<keyword evidence="3" id="KW-1003">Cell membrane</keyword>
<dbReference type="InterPro" id="IPR051447">
    <property type="entry name" value="Lipoprotein-release_system"/>
</dbReference>
<dbReference type="KEGG" id="hat:RC74_18620"/>
<dbReference type="EMBL" id="CP014327">
    <property type="protein sequence ID" value="AML53001.1"/>
    <property type="molecule type" value="Genomic_DNA"/>
</dbReference>
<evidence type="ECO:0000313" key="11">
    <source>
        <dbReference type="Proteomes" id="UP000070371"/>
    </source>
</evidence>
<evidence type="ECO:0000256" key="2">
    <source>
        <dbReference type="ARBA" id="ARBA00005236"/>
    </source>
</evidence>
<dbReference type="STRING" id="1579316.RC74_18620"/>
<dbReference type="RefSeq" id="WP_039003741.1">
    <property type="nucleotide sequence ID" value="NZ_CP014327.1"/>
</dbReference>
<evidence type="ECO:0000259" key="9">
    <source>
        <dbReference type="Pfam" id="PF12704"/>
    </source>
</evidence>
<dbReference type="InterPro" id="IPR003838">
    <property type="entry name" value="ABC3_permease_C"/>
</dbReference>
<gene>
    <name evidence="10" type="ORF">RC74_18620</name>
</gene>
<dbReference type="GO" id="GO:0098797">
    <property type="term" value="C:plasma membrane protein complex"/>
    <property type="evidence" value="ECO:0007669"/>
    <property type="project" value="TreeGrafter"/>
</dbReference>
<name>A0A126V3T9_9RHOB</name>
<evidence type="ECO:0000313" key="10">
    <source>
        <dbReference type="EMBL" id="AML53001.1"/>
    </source>
</evidence>
<keyword evidence="5 7" id="KW-1133">Transmembrane helix</keyword>
<evidence type="ECO:0000259" key="8">
    <source>
        <dbReference type="Pfam" id="PF02687"/>
    </source>
</evidence>
<sequence length="402" mass="42146">MRYGLKIAIRYLTSNLFQTGLLVFGVATAVFIFIFMSALIGGLADLMVNNTLGSLAHVTITTDDRDLPLLAPSSEGTVLLARQKSTRVEVGILNAAQLLSVIEKIQGVAHTSLHINEGAVLLRGERTRQVSVTGLEPDRVTAIVPFDTYLLQGSLALTGDGVLIGATLAQELSLSVGGRVTMRTNSGNTIALHVTGIFSSGMGQVDSASAFLDIGTARSLFDKPNAVSRIEVKLDDLYDADRVAERINATTGLNAEPWTSSAKQLYDGLKAQSNTGLILKTFALITIVIGIASSLMLSTYRRRPEIGIMRAMGAPQGFILFVFVSQGVIIGLVGGVFGSILGLVVLTPLTPTGEVQPGQLPIDVAQGSLGLAIALTAIAATLAAILPARAASRIDPVEAIGQ</sequence>
<evidence type="ECO:0000256" key="7">
    <source>
        <dbReference type="SAM" id="Phobius"/>
    </source>
</evidence>
<dbReference type="PANTHER" id="PTHR30489">
    <property type="entry name" value="LIPOPROTEIN-RELEASING SYSTEM TRANSMEMBRANE PROTEIN LOLE"/>
    <property type="match status" value="1"/>
</dbReference>
<feature type="transmembrane region" description="Helical" evidence="7">
    <location>
        <begin position="364"/>
        <end position="386"/>
    </location>
</feature>
<organism evidence="10 11">
    <name type="scientific">Falsihalocynthiibacter arcticus</name>
    <dbReference type="NCBI Taxonomy" id="1579316"/>
    <lineage>
        <taxon>Bacteria</taxon>
        <taxon>Pseudomonadati</taxon>
        <taxon>Pseudomonadota</taxon>
        <taxon>Alphaproteobacteria</taxon>
        <taxon>Rhodobacterales</taxon>
        <taxon>Roseobacteraceae</taxon>
        <taxon>Falsihalocynthiibacter</taxon>
    </lineage>
</organism>
<dbReference type="AlphaFoldDB" id="A0A126V3T9"/>
<dbReference type="InterPro" id="IPR025857">
    <property type="entry name" value="MacB_PCD"/>
</dbReference>
<proteinExistence type="inferred from homology"/>
<dbReference type="Proteomes" id="UP000070371">
    <property type="component" value="Chromosome"/>
</dbReference>
<dbReference type="GO" id="GO:0044874">
    <property type="term" value="P:lipoprotein localization to outer membrane"/>
    <property type="evidence" value="ECO:0007669"/>
    <property type="project" value="TreeGrafter"/>
</dbReference>
<comment type="similarity">
    <text evidence="2">Belongs to the ABC-4 integral membrane protein family. LolC/E subfamily.</text>
</comment>
<comment type="subcellular location">
    <subcellularLocation>
        <location evidence="1">Cell membrane</location>
        <topology evidence="1">Multi-pass membrane protein</topology>
    </subcellularLocation>
</comment>
<feature type="transmembrane region" description="Helical" evidence="7">
    <location>
        <begin position="277"/>
        <end position="297"/>
    </location>
</feature>
<evidence type="ECO:0000256" key="1">
    <source>
        <dbReference type="ARBA" id="ARBA00004651"/>
    </source>
</evidence>